<evidence type="ECO:0000256" key="1">
    <source>
        <dbReference type="ARBA" id="ARBA00008372"/>
    </source>
</evidence>
<dbReference type="PANTHER" id="PTHR15092">
    <property type="entry name" value="POLY A -SPECIFIC RIBONUCLEASE/TARGET OF EGR1, MEMBER 1"/>
    <property type="match status" value="1"/>
</dbReference>
<dbReference type="InterPro" id="IPR012337">
    <property type="entry name" value="RNaseH-like_sf"/>
</dbReference>
<dbReference type="Gene3D" id="3.30.420.10">
    <property type="entry name" value="Ribonuclease H-like superfamily/Ribonuclease H"/>
    <property type="match status" value="2"/>
</dbReference>
<dbReference type="RefSeq" id="XP_014667058.1">
    <property type="nucleotide sequence ID" value="XM_014811572.1"/>
</dbReference>
<gene>
    <name evidence="3" type="primary">LOC106808737</name>
</gene>
<organism evidence="2 3">
    <name type="scientific">Priapulus caudatus</name>
    <name type="common">Priapulid worm</name>
    <dbReference type="NCBI Taxonomy" id="37621"/>
    <lineage>
        <taxon>Eukaryota</taxon>
        <taxon>Metazoa</taxon>
        <taxon>Ecdysozoa</taxon>
        <taxon>Scalidophora</taxon>
        <taxon>Priapulida</taxon>
        <taxon>Priapulimorpha</taxon>
        <taxon>Priapulimorphida</taxon>
        <taxon>Priapulidae</taxon>
        <taxon>Priapulus</taxon>
    </lineage>
</organism>
<dbReference type="SUPFAM" id="SSF53098">
    <property type="entry name" value="Ribonuclease H-like"/>
    <property type="match status" value="1"/>
</dbReference>
<sequence>MVEVLKSSFEGILPVIEACIKDCSFIAIDTEFTGLSSNELNKNSLFDDGAARYIKQKDHIKQVTVSQIGISIFTEVPKENRYEASTFNFFLFPVSIGPVDVRFTCQSSSLRFLCQHNFDFNKFVYDGIPYLNEEQEILFHQALDDSLMVFESENNFDRREMKLLSTTIAEWLATAKEEDTIRLEKPAGVSDYSIYTQLRQTFPGISICCKDDTHVECQKLEESKRISKQLDEQEKERILDGILGFTRVFRLMVKHRKPLIGHNCMMDLMFIYEKFYRPLPDKYADFKRTLNELFPFLIDTKHVSSHLRPQFKETELFNNTGLMNLYQAFSSKEGMYIVLFSPSVSHSHAYTRYKNKSMIHEAGYDAYMAGYIFVRLAHLVAMQGVSSLVATPLTHRQHWVAMKPYIGAINVIRASINHISIEGPDPVSVRPEWLLVQSKKRAYPLKPLQLEGMFSAYGSVDVLLQGNREALVAVGNHRCAKDILTAFKSHNCLRVTKYVAWKHSPVARSLLWTSALMSGGVCAWLVWSASKKDS</sequence>
<evidence type="ECO:0000313" key="3">
    <source>
        <dbReference type="RefSeq" id="XP_014667058.1"/>
    </source>
</evidence>
<dbReference type="Pfam" id="PF04857">
    <property type="entry name" value="CAF1"/>
    <property type="match status" value="1"/>
</dbReference>
<dbReference type="InterPro" id="IPR051181">
    <property type="entry name" value="CAF1_poly(A)_ribonucleases"/>
</dbReference>
<accession>A0ABM1E4D7</accession>
<protein>
    <submittedName>
        <fullName evidence="3">Poly(A)-specific ribonuclease PARN-like domain-containing protein 1</fullName>
    </submittedName>
</protein>
<name>A0ABM1E4D7_PRICU</name>
<reference evidence="3" key="1">
    <citation type="submission" date="2025-08" db="UniProtKB">
        <authorList>
            <consortium name="RefSeq"/>
        </authorList>
    </citation>
    <scope>IDENTIFICATION</scope>
</reference>
<dbReference type="InterPro" id="IPR036397">
    <property type="entry name" value="RNaseH_sf"/>
</dbReference>
<comment type="similarity">
    <text evidence="1">Belongs to the CAF1 family.</text>
</comment>
<dbReference type="Proteomes" id="UP000695022">
    <property type="component" value="Unplaced"/>
</dbReference>
<evidence type="ECO:0000313" key="2">
    <source>
        <dbReference type="Proteomes" id="UP000695022"/>
    </source>
</evidence>
<dbReference type="PANTHER" id="PTHR15092:SF22">
    <property type="entry name" value="POLY(A)-SPECIFIC RIBONUCLEASE PNLDC1"/>
    <property type="match status" value="1"/>
</dbReference>
<proteinExistence type="inferred from homology"/>
<dbReference type="InterPro" id="IPR006941">
    <property type="entry name" value="RNase_CAF1"/>
</dbReference>
<keyword evidence="2" id="KW-1185">Reference proteome</keyword>
<dbReference type="GeneID" id="106808737"/>